<dbReference type="RefSeq" id="WP_255132790.1">
    <property type="nucleotide sequence ID" value="NZ_JANDBC010000001.1"/>
</dbReference>
<sequence length="445" mass="50397">MTITPDQVRSVLSKHMLTDGYEMVLDLEESEGPYLYDSKSGKRYLDFFTFFASNPLGMNHPKLAQDDDFIAKLGRVAINKPSNSDIYTKDMAEFMESFDRVGIPDYMPYSFFISGGALAVENAMKVAFDWKVQKNFEKGYREEKGHKVLHFEKAFHGRSGYTLSVTNTVPNKVKYFPKFDWPRVISPAMTYPATKENVQHTAAQEQLALAQAERYFEQFKDDIACILIEPIQGEGGDRHFRQEFHQALRDLADKHEALLIYDEVQTGVGMTGKFWAHEHYVKPDILAFGKKAQVCGILAGKRVDEVETNCFHVSSRINSTWGGNLVDMVRFGRILDVIEEENLVDNAAKVGNYLQTRLEALADQHEYFTNPRGKGLFCAIDLPDGHSRDAVIKECVNNGLMILSCGPNTVRFRPPLTITQDQIDEGLDILEKAYKTSLDKCPVAD</sequence>
<evidence type="ECO:0000256" key="4">
    <source>
        <dbReference type="ARBA" id="ARBA00022576"/>
    </source>
</evidence>
<keyword evidence="11" id="KW-1185">Reference proteome</keyword>
<dbReference type="InterPro" id="IPR005814">
    <property type="entry name" value="Aminotrans_3"/>
</dbReference>
<dbReference type="PANTHER" id="PTHR43206:SF2">
    <property type="entry name" value="4-AMINOBUTYRATE AMINOTRANSFERASE GABT"/>
    <property type="match status" value="1"/>
</dbReference>
<dbReference type="InterPro" id="IPR017657">
    <property type="entry name" value="L-lysine_6-transaminase"/>
</dbReference>
<comment type="caution">
    <text evidence="10">The sequence shown here is derived from an EMBL/GenBank/DDBJ whole genome shotgun (WGS) entry which is preliminary data.</text>
</comment>
<dbReference type="GO" id="GO:0009450">
    <property type="term" value="P:gamma-aminobutyric acid catabolic process"/>
    <property type="evidence" value="ECO:0007669"/>
    <property type="project" value="TreeGrafter"/>
</dbReference>
<reference evidence="10" key="1">
    <citation type="submission" date="2022-06" db="EMBL/GenBank/DDBJ databases">
        <title>Gracilimonas sp. CAU 1638 isolated from sea sediment.</title>
        <authorList>
            <person name="Kim W."/>
        </authorList>
    </citation>
    <scope>NUCLEOTIDE SEQUENCE</scope>
    <source>
        <strain evidence="10">CAU 1638</strain>
    </source>
</reference>
<dbReference type="PANTHER" id="PTHR43206">
    <property type="entry name" value="AMINOTRANSFERASE"/>
    <property type="match status" value="1"/>
</dbReference>
<dbReference type="PIRSF" id="PIRSF000521">
    <property type="entry name" value="Transaminase_4ab_Lys_Orn"/>
    <property type="match status" value="1"/>
</dbReference>
<evidence type="ECO:0000256" key="7">
    <source>
        <dbReference type="ARBA" id="ARBA00030921"/>
    </source>
</evidence>
<organism evidence="10 11">
    <name type="scientific">Gracilimonas sediminicola</name>
    <dbReference type="NCBI Taxonomy" id="2952158"/>
    <lineage>
        <taxon>Bacteria</taxon>
        <taxon>Pseudomonadati</taxon>
        <taxon>Balneolota</taxon>
        <taxon>Balneolia</taxon>
        <taxon>Balneolales</taxon>
        <taxon>Balneolaceae</taxon>
        <taxon>Gracilimonas</taxon>
    </lineage>
</organism>
<evidence type="ECO:0000313" key="10">
    <source>
        <dbReference type="EMBL" id="MCP9290583.1"/>
    </source>
</evidence>
<gene>
    <name evidence="10" type="primary">lat</name>
    <name evidence="10" type="ORF">NM125_03180</name>
</gene>
<dbReference type="Pfam" id="PF00202">
    <property type="entry name" value="Aminotran_3"/>
    <property type="match status" value="1"/>
</dbReference>
<dbReference type="GO" id="GO:0030170">
    <property type="term" value="F:pyridoxal phosphate binding"/>
    <property type="evidence" value="ECO:0007669"/>
    <property type="project" value="InterPro"/>
</dbReference>
<keyword evidence="6 9" id="KW-0663">Pyridoxal phosphate</keyword>
<dbReference type="Proteomes" id="UP001139125">
    <property type="component" value="Unassembled WGS sequence"/>
</dbReference>
<dbReference type="InterPro" id="IPR015421">
    <property type="entry name" value="PyrdxlP-dep_Trfase_major"/>
</dbReference>
<evidence type="ECO:0000256" key="3">
    <source>
        <dbReference type="ARBA" id="ARBA00013071"/>
    </source>
</evidence>
<accession>A0A9X2L1Y4</accession>
<evidence type="ECO:0000256" key="1">
    <source>
        <dbReference type="ARBA" id="ARBA00001933"/>
    </source>
</evidence>
<evidence type="ECO:0000256" key="5">
    <source>
        <dbReference type="ARBA" id="ARBA00022679"/>
    </source>
</evidence>
<comment type="similarity">
    <text evidence="2 9">Belongs to the class-III pyridoxal-phosphate-dependent aminotransferase family.</text>
</comment>
<dbReference type="EC" id="2.6.1.36" evidence="3"/>
<protein>
    <recommendedName>
        <fullName evidence="8">L-lysine-epsilon aminotransferase</fullName>
        <ecNumber evidence="3">2.6.1.36</ecNumber>
    </recommendedName>
    <alternativeName>
        <fullName evidence="7">Lysine 6-aminotransferase</fullName>
    </alternativeName>
</protein>
<dbReference type="AlphaFoldDB" id="A0A9X2L1Y4"/>
<proteinExistence type="inferred from homology"/>
<dbReference type="InterPro" id="IPR015422">
    <property type="entry name" value="PyrdxlP-dep_Trfase_small"/>
</dbReference>
<dbReference type="CDD" id="cd00610">
    <property type="entry name" value="OAT_like"/>
    <property type="match status" value="1"/>
</dbReference>
<evidence type="ECO:0000313" key="11">
    <source>
        <dbReference type="Proteomes" id="UP001139125"/>
    </source>
</evidence>
<dbReference type="SUPFAM" id="SSF53383">
    <property type="entry name" value="PLP-dependent transferases"/>
    <property type="match status" value="1"/>
</dbReference>
<keyword evidence="5 10" id="KW-0808">Transferase</keyword>
<evidence type="ECO:0000256" key="2">
    <source>
        <dbReference type="ARBA" id="ARBA00008954"/>
    </source>
</evidence>
<evidence type="ECO:0000256" key="8">
    <source>
        <dbReference type="ARBA" id="ARBA00050040"/>
    </source>
</evidence>
<dbReference type="Gene3D" id="3.40.640.10">
    <property type="entry name" value="Type I PLP-dependent aspartate aminotransferase-like (Major domain)"/>
    <property type="match status" value="1"/>
</dbReference>
<dbReference type="GO" id="GO:0017000">
    <property type="term" value="P:antibiotic biosynthetic process"/>
    <property type="evidence" value="ECO:0007669"/>
    <property type="project" value="InterPro"/>
</dbReference>
<keyword evidence="4 10" id="KW-0032">Aminotransferase</keyword>
<dbReference type="Gene3D" id="3.90.1150.10">
    <property type="entry name" value="Aspartate Aminotransferase, domain 1"/>
    <property type="match status" value="1"/>
</dbReference>
<evidence type="ECO:0000256" key="9">
    <source>
        <dbReference type="RuleBase" id="RU003560"/>
    </source>
</evidence>
<dbReference type="NCBIfam" id="TIGR03251">
    <property type="entry name" value="LAT_fam"/>
    <property type="match status" value="1"/>
</dbReference>
<dbReference type="EMBL" id="JANDBC010000001">
    <property type="protein sequence ID" value="MCP9290583.1"/>
    <property type="molecule type" value="Genomic_DNA"/>
</dbReference>
<dbReference type="GO" id="GO:0045484">
    <property type="term" value="F:L-lysine 6-transaminase activity"/>
    <property type="evidence" value="ECO:0007669"/>
    <property type="project" value="UniProtKB-EC"/>
</dbReference>
<comment type="cofactor">
    <cofactor evidence="1">
        <name>pyridoxal 5'-phosphate</name>
        <dbReference type="ChEBI" id="CHEBI:597326"/>
    </cofactor>
</comment>
<dbReference type="InterPro" id="IPR015424">
    <property type="entry name" value="PyrdxlP-dep_Trfase"/>
</dbReference>
<name>A0A9X2L1Y4_9BACT</name>
<evidence type="ECO:0000256" key="6">
    <source>
        <dbReference type="ARBA" id="ARBA00022898"/>
    </source>
</evidence>